<keyword evidence="4" id="KW-0963">Cytoplasm</keyword>
<dbReference type="AlphaFoldDB" id="A0A7C9PEP7"/>
<dbReference type="Pfam" id="PF04381">
    <property type="entry name" value="RdgC"/>
    <property type="match status" value="1"/>
</dbReference>
<dbReference type="GO" id="GO:0043590">
    <property type="term" value="C:bacterial nucleoid"/>
    <property type="evidence" value="ECO:0007669"/>
    <property type="project" value="TreeGrafter"/>
</dbReference>
<name>A0A7C9PEP7_9BURK</name>
<proteinExistence type="inferred from homology"/>
<dbReference type="Proteomes" id="UP000484255">
    <property type="component" value="Unassembled WGS sequence"/>
</dbReference>
<evidence type="ECO:0000256" key="2">
    <source>
        <dbReference type="ARBA" id="ARBA00008657"/>
    </source>
</evidence>
<dbReference type="GO" id="GO:0000018">
    <property type="term" value="P:regulation of DNA recombination"/>
    <property type="evidence" value="ECO:0007669"/>
    <property type="project" value="TreeGrafter"/>
</dbReference>
<evidence type="ECO:0000256" key="3">
    <source>
        <dbReference type="ARBA" id="ARBA00022296"/>
    </source>
</evidence>
<sequence>MIKSAIIFALAAENGFDLDRDSAAIAPQAFLPCGPSQAQSIGWVPPRGEKHGPLIESVNSQWILRVRIETKVLPASVVKARTAELAAEMERNTGRTPGKKALRELKEQAIQELMPQAFVRQRGCLVWIDPKASRMVIDASPAVCEDIIGLLVKAWPGVTVQNLQPHTPPSLVMAGWLQHGPQTPFALGRSCTLKAHEATRAMVRYARHALDIDEVREHLEQGKYVTSLELSWHGRVGFKLQDNFHFKGIDFADVVYEQKSQDVDHFDADVAITTGELSMLIDDLVDAMGGPLQA</sequence>
<dbReference type="NCBIfam" id="NF001464">
    <property type="entry name" value="PRK00321.1-5"/>
    <property type="match status" value="1"/>
</dbReference>
<dbReference type="RefSeq" id="WP_163455620.1">
    <property type="nucleotide sequence ID" value="NZ_JAAGOH010000001.1"/>
</dbReference>
<evidence type="ECO:0000313" key="6">
    <source>
        <dbReference type="EMBL" id="NDY89768.1"/>
    </source>
</evidence>
<comment type="similarity">
    <text evidence="2">Belongs to the RdgC family.</text>
</comment>
<gene>
    <name evidence="6" type="ORF">G3A44_01010</name>
</gene>
<evidence type="ECO:0000256" key="1">
    <source>
        <dbReference type="ARBA" id="ARBA00004453"/>
    </source>
</evidence>
<evidence type="ECO:0000256" key="4">
    <source>
        <dbReference type="ARBA" id="ARBA00022490"/>
    </source>
</evidence>
<organism evidence="6 7">
    <name type="scientific">Ideonella livida</name>
    <dbReference type="NCBI Taxonomy" id="2707176"/>
    <lineage>
        <taxon>Bacteria</taxon>
        <taxon>Pseudomonadati</taxon>
        <taxon>Pseudomonadota</taxon>
        <taxon>Betaproteobacteria</taxon>
        <taxon>Burkholderiales</taxon>
        <taxon>Sphaerotilaceae</taxon>
        <taxon>Ideonella</taxon>
    </lineage>
</organism>
<protein>
    <recommendedName>
        <fullName evidence="3">Recombination-associated protein RdgC</fullName>
    </recommendedName>
</protein>
<accession>A0A7C9PEP7</accession>
<evidence type="ECO:0000256" key="5">
    <source>
        <dbReference type="ARBA" id="ARBA00023172"/>
    </source>
</evidence>
<reference evidence="6 7" key="1">
    <citation type="submission" date="2020-02" db="EMBL/GenBank/DDBJ databases">
        <title>Ideonella bacterium strain TBM-1.</title>
        <authorList>
            <person name="Chen W.-M."/>
        </authorList>
    </citation>
    <scope>NUCLEOTIDE SEQUENCE [LARGE SCALE GENOMIC DNA]</scope>
    <source>
        <strain evidence="6 7">TBM-1</strain>
    </source>
</reference>
<dbReference type="InterPro" id="IPR007476">
    <property type="entry name" value="RdgC"/>
</dbReference>
<comment type="subcellular location">
    <subcellularLocation>
        <location evidence="1">Cytoplasm</location>
        <location evidence="1">Nucleoid</location>
    </subcellularLocation>
</comment>
<dbReference type="GO" id="GO:0003690">
    <property type="term" value="F:double-stranded DNA binding"/>
    <property type="evidence" value="ECO:0007669"/>
    <property type="project" value="TreeGrafter"/>
</dbReference>
<dbReference type="PANTHER" id="PTHR38103">
    <property type="entry name" value="RECOMBINATION-ASSOCIATED PROTEIN RDGC"/>
    <property type="match status" value="1"/>
</dbReference>
<evidence type="ECO:0000313" key="7">
    <source>
        <dbReference type="Proteomes" id="UP000484255"/>
    </source>
</evidence>
<dbReference type="EMBL" id="JAAGOH010000001">
    <property type="protein sequence ID" value="NDY89768.1"/>
    <property type="molecule type" value="Genomic_DNA"/>
</dbReference>
<keyword evidence="7" id="KW-1185">Reference proteome</keyword>
<comment type="caution">
    <text evidence="6">The sequence shown here is derived from an EMBL/GenBank/DDBJ whole genome shotgun (WGS) entry which is preliminary data.</text>
</comment>
<keyword evidence="5" id="KW-0233">DNA recombination</keyword>
<dbReference type="GO" id="GO:0006310">
    <property type="term" value="P:DNA recombination"/>
    <property type="evidence" value="ECO:0007669"/>
    <property type="project" value="UniProtKB-KW"/>
</dbReference>
<dbReference type="PANTHER" id="PTHR38103:SF1">
    <property type="entry name" value="RECOMBINATION-ASSOCIATED PROTEIN RDGC"/>
    <property type="match status" value="1"/>
</dbReference>